<evidence type="ECO:0000256" key="1">
    <source>
        <dbReference type="SAM" id="Phobius"/>
    </source>
</evidence>
<proteinExistence type="predicted"/>
<dbReference type="EMBL" id="QKYN01000145">
    <property type="protein sequence ID" value="RAG81673.1"/>
    <property type="molecule type" value="Genomic_DNA"/>
</dbReference>
<accession>A0A2X0IDI2</accession>
<keyword evidence="1" id="KW-0812">Transmembrane</keyword>
<dbReference type="AlphaFoldDB" id="A0A2X0IDI2"/>
<organism evidence="2 3">
    <name type="scientific">Streptacidiphilus pinicola</name>
    <dbReference type="NCBI Taxonomy" id="2219663"/>
    <lineage>
        <taxon>Bacteria</taxon>
        <taxon>Bacillati</taxon>
        <taxon>Actinomycetota</taxon>
        <taxon>Actinomycetes</taxon>
        <taxon>Kitasatosporales</taxon>
        <taxon>Streptomycetaceae</taxon>
        <taxon>Streptacidiphilus</taxon>
    </lineage>
</organism>
<dbReference type="Proteomes" id="UP000248889">
    <property type="component" value="Unassembled WGS sequence"/>
</dbReference>
<gene>
    <name evidence="2" type="ORF">DN069_31625</name>
</gene>
<keyword evidence="1" id="KW-0472">Membrane</keyword>
<reference evidence="2 3" key="1">
    <citation type="submission" date="2018-06" db="EMBL/GenBank/DDBJ databases">
        <title>Streptacidiphilus pinicola sp. nov., isolated from pine grove soil.</title>
        <authorList>
            <person name="Roh S.G."/>
            <person name="Park S."/>
            <person name="Kim M.-K."/>
            <person name="Yun B.-R."/>
            <person name="Park J."/>
            <person name="Kim M.J."/>
            <person name="Kim Y.S."/>
            <person name="Kim S.B."/>
        </authorList>
    </citation>
    <scope>NUCLEOTIDE SEQUENCE [LARGE SCALE GENOMIC DNA]</scope>
    <source>
        <strain evidence="2 3">MMS16-CNU450</strain>
    </source>
</reference>
<feature type="transmembrane region" description="Helical" evidence="1">
    <location>
        <begin position="47"/>
        <end position="63"/>
    </location>
</feature>
<keyword evidence="3" id="KW-1185">Reference proteome</keyword>
<protein>
    <submittedName>
        <fullName evidence="2">Uncharacterized protein</fullName>
    </submittedName>
</protein>
<evidence type="ECO:0000313" key="3">
    <source>
        <dbReference type="Proteomes" id="UP000248889"/>
    </source>
</evidence>
<name>A0A2X0IDI2_9ACTN</name>
<evidence type="ECO:0000313" key="2">
    <source>
        <dbReference type="EMBL" id="RAG81673.1"/>
    </source>
</evidence>
<sequence length="66" mass="7399">MKSLFRPPGVATALAIFLLVEWWVTRHVPGLAFALLAATALFKRQYAQGAQLCITLFALYVLLNHR</sequence>
<dbReference type="RefSeq" id="WP_111506672.1">
    <property type="nucleotide sequence ID" value="NZ_QKYN01000145.1"/>
</dbReference>
<keyword evidence="1" id="KW-1133">Transmembrane helix</keyword>
<dbReference type="OrthoDB" id="9876168at2"/>
<comment type="caution">
    <text evidence="2">The sequence shown here is derived from an EMBL/GenBank/DDBJ whole genome shotgun (WGS) entry which is preliminary data.</text>
</comment>